<dbReference type="KEGG" id="nga:Ngar_c00970"/>
<dbReference type="EMBL" id="CP002408">
    <property type="protein sequence ID" value="AFU57047.1"/>
    <property type="molecule type" value="Genomic_DNA"/>
</dbReference>
<dbReference type="AlphaFoldDB" id="K0IGV4"/>
<reference evidence="1 2" key="1">
    <citation type="journal article" date="2012" name="Environ. Microbiol.">
        <title>The genome of the ammonia-oxidizing Candidatus Nitrososphaera gargensis: insights into metabolic versatility and environmental adaptations.</title>
        <authorList>
            <person name="Spang A."/>
            <person name="Poehlein A."/>
            <person name="Offre P."/>
            <person name="Zumbragel S."/>
            <person name="Haider S."/>
            <person name="Rychlik N."/>
            <person name="Nowka B."/>
            <person name="Schmeisser C."/>
            <person name="Lebedeva E.V."/>
            <person name="Rattei T."/>
            <person name="Bohm C."/>
            <person name="Schmid M."/>
            <person name="Galushko A."/>
            <person name="Hatzenpichler R."/>
            <person name="Weinmaier T."/>
            <person name="Daniel R."/>
            <person name="Schleper C."/>
            <person name="Spieck E."/>
            <person name="Streit W."/>
            <person name="Wagner M."/>
        </authorList>
    </citation>
    <scope>NUCLEOTIDE SEQUENCE [LARGE SCALE GENOMIC DNA]</scope>
    <source>
        <strain evidence="2">Ga9.2</strain>
    </source>
</reference>
<name>K0IGV4_NITGG</name>
<protein>
    <submittedName>
        <fullName evidence="1">Uncharacterized protein</fullName>
    </submittedName>
</protein>
<dbReference type="InParanoid" id="K0IGV4"/>
<sequence>MPDIIYIMSYYKLCAKSRMPLAGILANRKKSIMHGMNLRPYAKKPLLVLCYGFKIADGILRVSLDERQYFDIPLNGYVRRTLSNQSIREFLFYRAPVH</sequence>
<evidence type="ECO:0000313" key="1">
    <source>
        <dbReference type="EMBL" id="AFU57047.1"/>
    </source>
</evidence>
<evidence type="ECO:0000313" key="2">
    <source>
        <dbReference type="Proteomes" id="UP000008037"/>
    </source>
</evidence>
<dbReference type="Proteomes" id="UP000008037">
    <property type="component" value="Chromosome"/>
</dbReference>
<organism evidence="1 2">
    <name type="scientific">Nitrososphaera gargensis (strain Ga9.2)</name>
    <dbReference type="NCBI Taxonomy" id="1237085"/>
    <lineage>
        <taxon>Archaea</taxon>
        <taxon>Nitrososphaerota</taxon>
        <taxon>Nitrososphaeria</taxon>
        <taxon>Nitrososphaerales</taxon>
        <taxon>Nitrososphaeraceae</taxon>
        <taxon>Nitrososphaera</taxon>
    </lineage>
</organism>
<dbReference type="BioCyc" id="CNIT1237085:G1324-97-MONOMER"/>
<proteinExistence type="predicted"/>
<gene>
    <name evidence="1" type="ordered locus">Ngar_c00970</name>
</gene>
<accession>K0IGV4</accession>
<dbReference type="HOGENOM" id="CLU_2327340_0_0_2"/>
<keyword evidence="2" id="KW-1185">Reference proteome</keyword>
<dbReference type="STRING" id="1237085.Ngar_c00970"/>